<evidence type="ECO:0000256" key="2">
    <source>
        <dbReference type="ARBA" id="ARBA00022490"/>
    </source>
</evidence>
<dbReference type="SMR" id="A0A482XI83"/>
<feature type="compositionally biased region" description="Polar residues" evidence="4">
    <location>
        <begin position="739"/>
        <end position="749"/>
    </location>
</feature>
<dbReference type="InterPro" id="IPR009060">
    <property type="entry name" value="UBA-like_sf"/>
</dbReference>
<feature type="region of interest" description="Disordered" evidence="4">
    <location>
        <begin position="1072"/>
        <end position="1107"/>
    </location>
</feature>
<feature type="compositionally biased region" description="Low complexity" evidence="4">
    <location>
        <begin position="1085"/>
        <end position="1100"/>
    </location>
</feature>
<gene>
    <name evidence="5" type="ORF">LSTR_LSTR010577</name>
</gene>
<evidence type="ECO:0000256" key="3">
    <source>
        <dbReference type="ARBA" id="ARBA00022553"/>
    </source>
</evidence>
<feature type="region of interest" description="Disordered" evidence="4">
    <location>
        <begin position="1"/>
        <end position="38"/>
    </location>
</feature>
<feature type="compositionally biased region" description="Polar residues" evidence="4">
    <location>
        <begin position="462"/>
        <end position="475"/>
    </location>
</feature>
<feature type="compositionally biased region" description="Polar residues" evidence="4">
    <location>
        <begin position="1198"/>
        <end position="1223"/>
    </location>
</feature>
<dbReference type="Proteomes" id="UP000291343">
    <property type="component" value="Unassembled WGS sequence"/>
</dbReference>
<dbReference type="CDD" id="cd14277">
    <property type="entry name" value="UBA_UBP2_like"/>
    <property type="match status" value="1"/>
</dbReference>
<accession>A0A482XI83</accession>
<dbReference type="FunCoup" id="A0A482XI83">
    <property type="interactions" value="1871"/>
</dbReference>
<dbReference type="PANTHER" id="PTHR16308">
    <property type="entry name" value="UBIQUITIN ASSOCIATED PROTEIN 2-LIKE/LINGERER"/>
    <property type="match status" value="1"/>
</dbReference>
<feature type="region of interest" description="Disordered" evidence="4">
    <location>
        <begin position="710"/>
        <end position="749"/>
    </location>
</feature>
<reference evidence="5 6" key="1">
    <citation type="journal article" date="2017" name="Gigascience">
        <title>Genome sequence of the small brown planthopper, Laodelphax striatellus.</title>
        <authorList>
            <person name="Zhu J."/>
            <person name="Jiang F."/>
            <person name="Wang X."/>
            <person name="Yang P."/>
            <person name="Bao Y."/>
            <person name="Zhao W."/>
            <person name="Wang W."/>
            <person name="Lu H."/>
            <person name="Wang Q."/>
            <person name="Cui N."/>
            <person name="Li J."/>
            <person name="Chen X."/>
            <person name="Luo L."/>
            <person name="Yu J."/>
            <person name="Kang L."/>
            <person name="Cui F."/>
        </authorList>
    </citation>
    <scope>NUCLEOTIDE SEQUENCE [LARGE SCALE GENOMIC DNA]</scope>
    <source>
        <strain evidence="5">Lst14</strain>
    </source>
</reference>
<comment type="subcellular location">
    <subcellularLocation>
        <location evidence="1">Cytoplasm</location>
    </subcellularLocation>
</comment>
<organism evidence="5 6">
    <name type="scientific">Laodelphax striatellus</name>
    <name type="common">Small brown planthopper</name>
    <name type="synonym">Delphax striatella</name>
    <dbReference type="NCBI Taxonomy" id="195883"/>
    <lineage>
        <taxon>Eukaryota</taxon>
        <taxon>Metazoa</taxon>
        <taxon>Ecdysozoa</taxon>
        <taxon>Arthropoda</taxon>
        <taxon>Hexapoda</taxon>
        <taxon>Insecta</taxon>
        <taxon>Pterygota</taxon>
        <taxon>Neoptera</taxon>
        <taxon>Paraneoptera</taxon>
        <taxon>Hemiptera</taxon>
        <taxon>Auchenorrhyncha</taxon>
        <taxon>Fulgoroidea</taxon>
        <taxon>Delphacidae</taxon>
        <taxon>Criomorphinae</taxon>
        <taxon>Laodelphax</taxon>
    </lineage>
</organism>
<dbReference type="InParanoid" id="A0A482XI83"/>
<feature type="compositionally biased region" description="Gly residues" evidence="4">
    <location>
        <begin position="231"/>
        <end position="243"/>
    </location>
</feature>
<feature type="compositionally biased region" description="Basic and acidic residues" evidence="4">
    <location>
        <begin position="190"/>
        <end position="210"/>
    </location>
</feature>
<dbReference type="GO" id="GO:0005634">
    <property type="term" value="C:nucleus"/>
    <property type="evidence" value="ECO:0007669"/>
    <property type="project" value="TreeGrafter"/>
</dbReference>
<feature type="region of interest" description="Disordered" evidence="4">
    <location>
        <begin position="786"/>
        <end position="835"/>
    </location>
</feature>
<dbReference type="PANTHER" id="PTHR16308:SF13">
    <property type="entry name" value="PROTEIN LINGERER"/>
    <property type="match status" value="1"/>
</dbReference>
<dbReference type="AlphaFoldDB" id="A0A482XI83"/>
<dbReference type="EMBL" id="QKKF02008541">
    <property type="protein sequence ID" value="RZF45626.1"/>
    <property type="molecule type" value="Genomic_DNA"/>
</dbReference>
<feature type="region of interest" description="Disordered" evidence="4">
    <location>
        <begin position="462"/>
        <end position="500"/>
    </location>
</feature>
<dbReference type="GO" id="GO:0005737">
    <property type="term" value="C:cytoplasm"/>
    <property type="evidence" value="ECO:0007669"/>
    <property type="project" value="UniProtKB-SubCell"/>
</dbReference>
<feature type="compositionally biased region" description="Low complexity" evidence="4">
    <location>
        <begin position="710"/>
        <end position="738"/>
    </location>
</feature>
<feature type="compositionally biased region" description="Gly residues" evidence="4">
    <location>
        <begin position="150"/>
        <end position="170"/>
    </location>
</feature>
<feature type="region of interest" description="Disordered" evidence="4">
    <location>
        <begin position="1177"/>
        <end position="1223"/>
    </location>
</feature>
<dbReference type="OrthoDB" id="5918007at2759"/>
<sequence>MSTTARTARSSGKATKQENNNIPVKPPKSEVKTEPVKTLPTPEQILFAQIIGSKNDDPTLKQKIKQAMDATRKTEDEVCTALFDCDNDLNRAVTYLLEGGDQRQSEWLTKSKKKKNRTASVSKADGVANNHVSGGEGEEDWDAPQTPEVSGGGGGGGGSGGGRGRGGGGQDSRERPRQRGGGPPRMRGRGSSDNRSWRGRENKENERNLEDGYSGGGGHRRDRPGRMSNGPSGGGGGGGGGRGGRGDRMGSRTFQGRGAKSNQNFSCPIETWSNPGAEQGADKVGFPSPEDWDNEEYTGSLADSKVFTPSTGPEPPKPDDDSLDANSAVTPAPADSLAPDSTLEQQPVAQLSTSPVGVGVNTLTPEQSQYLSQLTQSLNYKNGLNSTSVGSVNPTQSQYLNDLTQPSEYKNSIINSSSSQSYSSIPQQAAVTQASYPTTSYPATTSVTSTFGSKVIMYNSTPSQELNSVPSQTIPAKSKPQRPRVPPPSKIPSSAVEMPPGDSVNSNIVFLGFGALEFGSGETTLDNSNETSAPPSSVTTAASVAPPTASTPTSSMDSYTVTSTAQQTSIANATSQSQKSGGDSLMQQQQQQQVTAEAAAVSSAYSTSGTASNSVRAAATTPSISEQLANSASKAASDVSSLSYGGGGGTASETPPSIYQSSSTVYQKTTAPVYQTPVSTYNSASYSSSQVTSSASAYNNSSQVGYASGTSGYTSTNSGTTTQSANSYPSSNTYSNNTQQGSGTSYPTSYTNYPSGTSAVAYQNTLATYPSHTVYGASYPFQNNYSSSNPPTASSQQNHKIGSNLSSNASKDSQYDSVPASSTMTAPASITPVSNTSVTPSLGLAGSSQSATSSNKVATITKSGVVQNIPPGVQPMMGAQYMIGQAAGTLPYYQQPPATALFSYDDLQMLQQRIPQHVPAGYFDIGFQPQTTLATGREGLGSVAYTMPDARFTRADNNTSPVPSTLSQQSGTQGAPHQPMMPQPYSSFYLYGTQLFPHAGNYQYAAAPHQLYTPVAAAAAASQGHASANNTAQYANKGPAGTYSSVGYGSGYDTNSGAADYTTVKVGGGSGGGGSGGGAGGGYNQSAAAQSKSATTPQSAVANQATPSDLTTNIYNKSHATLSKVNSYDKQAYHSGTPPPFNHLTANQNSALPPHLFISPMGAPHQQHHSAIMHQPMHQMDMRSQGRRSTDGGAGSGPRSQASTQQNKSGAKQSYNQSAWYPN</sequence>
<keyword evidence="2" id="KW-0963">Cytoplasm</keyword>
<feature type="region of interest" description="Disordered" evidence="4">
    <location>
        <begin position="98"/>
        <end position="350"/>
    </location>
</feature>
<feature type="compositionally biased region" description="Polar residues" evidence="4">
    <location>
        <begin position="556"/>
        <end position="581"/>
    </location>
</feature>
<feature type="region of interest" description="Disordered" evidence="4">
    <location>
        <begin position="522"/>
        <end position="591"/>
    </location>
</feature>
<keyword evidence="6" id="KW-1185">Reference proteome</keyword>
<dbReference type="InterPro" id="IPR022166">
    <property type="entry name" value="UBAP2/Lig"/>
</dbReference>
<dbReference type="Pfam" id="PF12478">
    <property type="entry name" value="UBAP2-Lig"/>
    <property type="match status" value="1"/>
</dbReference>
<evidence type="ECO:0000313" key="6">
    <source>
        <dbReference type="Proteomes" id="UP000291343"/>
    </source>
</evidence>
<proteinExistence type="predicted"/>
<dbReference type="InterPro" id="IPR051833">
    <property type="entry name" value="TC-DDR_regulator"/>
</dbReference>
<name>A0A482XI83_LAOST</name>
<comment type="caution">
    <text evidence="5">The sequence shown here is derived from an EMBL/GenBank/DDBJ whole genome shotgun (WGS) entry which is preliminary data.</text>
</comment>
<evidence type="ECO:0000256" key="4">
    <source>
        <dbReference type="SAM" id="MobiDB-lite"/>
    </source>
</evidence>
<dbReference type="STRING" id="195883.A0A482XI83"/>
<feature type="region of interest" description="Disordered" evidence="4">
    <location>
        <begin position="638"/>
        <end position="659"/>
    </location>
</feature>
<dbReference type="SUPFAM" id="SSF46934">
    <property type="entry name" value="UBA-like"/>
    <property type="match status" value="1"/>
</dbReference>
<evidence type="ECO:0000256" key="1">
    <source>
        <dbReference type="ARBA" id="ARBA00004496"/>
    </source>
</evidence>
<feature type="compositionally biased region" description="Gly residues" evidence="4">
    <location>
        <begin position="1072"/>
        <end position="1083"/>
    </location>
</feature>
<evidence type="ECO:0000313" key="5">
    <source>
        <dbReference type="EMBL" id="RZF45626.1"/>
    </source>
</evidence>
<feature type="compositionally biased region" description="Polar residues" evidence="4">
    <location>
        <begin position="955"/>
        <end position="975"/>
    </location>
</feature>
<feature type="region of interest" description="Disordered" evidence="4">
    <location>
        <begin position="954"/>
        <end position="979"/>
    </location>
</feature>
<feature type="compositionally biased region" description="Polar residues" evidence="4">
    <location>
        <begin position="260"/>
        <end position="276"/>
    </location>
</feature>
<protein>
    <recommendedName>
        <fullName evidence="7">UBA domain-containing protein</fullName>
    </recommendedName>
</protein>
<dbReference type="Gene3D" id="1.10.8.10">
    <property type="entry name" value="DNA helicase RuvA subunit, C-terminal domain"/>
    <property type="match status" value="1"/>
</dbReference>
<feature type="compositionally biased region" description="Low complexity" evidence="4">
    <location>
        <begin position="531"/>
        <end position="555"/>
    </location>
</feature>
<keyword evidence="3" id="KW-0597">Phosphoprotein</keyword>
<evidence type="ECO:0008006" key="7">
    <source>
        <dbReference type="Google" id="ProtNLM"/>
    </source>
</evidence>
<feature type="compositionally biased region" description="Polar residues" evidence="4">
    <location>
        <begin position="1"/>
        <end position="22"/>
    </location>
</feature>